<organism evidence="3 4">
    <name type="scientific">Candidatus Caccovicinus merdipullorum</name>
    <dbReference type="NCBI Taxonomy" id="2840724"/>
    <lineage>
        <taxon>Bacteria</taxon>
        <taxon>Bacillati</taxon>
        <taxon>Bacillota</taxon>
        <taxon>Clostridia</taxon>
        <taxon>Eubacteriales</taxon>
        <taxon>Candidatus Caccovicinus</taxon>
    </lineage>
</organism>
<reference evidence="3" key="1">
    <citation type="submission" date="2020-10" db="EMBL/GenBank/DDBJ databases">
        <authorList>
            <person name="Gilroy R."/>
        </authorList>
    </citation>
    <scope>NUCLEOTIDE SEQUENCE</scope>
    <source>
        <strain evidence="3">CHK123-3438</strain>
    </source>
</reference>
<reference evidence="3" key="2">
    <citation type="journal article" date="2021" name="PeerJ">
        <title>Extensive microbial diversity within the chicken gut microbiome revealed by metagenomics and culture.</title>
        <authorList>
            <person name="Gilroy R."/>
            <person name="Ravi A."/>
            <person name="Getino M."/>
            <person name="Pursley I."/>
            <person name="Horton D.L."/>
            <person name="Alikhan N.F."/>
            <person name="Baker D."/>
            <person name="Gharbi K."/>
            <person name="Hall N."/>
            <person name="Watson M."/>
            <person name="Adriaenssens E.M."/>
            <person name="Foster-Nyarko E."/>
            <person name="Jarju S."/>
            <person name="Secka A."/>
            <person name="Antonio M."/>
            <person name="Oren A."/>
            <person name="Chaudhuri R.R."/>
            <person name="La Ragione R."/>
            <person name="Hildebrand F."/>
            <person name="Pallen M.J."/>
        </authorList>
    </citation>
    <scope>NUCLEOTIDE SEQUENCE</scope>
    <source>
        <strain evidence="3">CHK123-3438</strain>
    </source>
</reference>
<evidence type="ECO:0000256" key="1">
    <source>
        <dbReference type="SAM" id="MobiDB-lite"/>
    </source>
</evidence>
<name>A0A9D1KFU1_9FIRM</name>
<feature type="non-terminal residue" evidence="3">
    <location>
        <position position="1"/>
    </location>
</feature>
<evidence type="ECO:0000313" key="4">
    <source>
        <dbReference type="Proteomes" id="UP000886860"/>
    </source>
</evidence>
<evidence type="ECO:0000259" key="2">
    <source>
        <dbReference type="Pfam" id="PF09851"/>
    </source>
</evidence>
<gene>
    <name evidence="3" type="ORF">IAB60_08255</name>
</gene>
<proteinExistence type="predicted"/>
<dbReference type="AlphaFoldDB" id="A0A9D1KFU1"/>
<feature type="domain" description="SHOCT" evidence="2">
    <location>
        <begin position="42"/>
        <end position="67"/>
    </location>
</feature>
<dbReference type="InterPro" id="IPR018649">
    <property type="entry name" value="SHOCT"/>
</dbReference>
<sequence length="71" mass="8541">KGITSHEIYIDDGQEPDADRNTWRDDGEDTDTRQNSQDPEVRLRRLKRLREEGLITDEEYEARRKEIIRQI</sequence>
<accession>A0A9D1KFU1</accession>
<comment type="caution">
    <text evidence="3">The sequence shown here is derived from an EMBL/GenBank/DDBJ whole genome shotgun (WGS) entry which is preliminary data.</text>
</comment>
<evidence type="ECO:0000313" key="3">
    <source>
        <dbReference type="EMBL" id="HIT42070.1"/>
    </source>
</evidence>
<dbReference type="Pfam" id="PF09851">
    <property type="entry name" value="SHOCT"/>
    <property type="match status" value="1"/>
</dbReference>
<protein>
    <submittedName>
        <fullName evidence="3">SHOCT domain-containing protein</fullName>
    </submittedName>
</protein>
<dbReference type="Proteomes" id="UP000886860">
    <property type="component" value="Unassembled WGS sequence"/>
</dbReference>
<feature type="region of interest" description="Disordered" evidence="1">
    <location>
        <begin position="1"/>
        <end position="40"/>
    </location>
</feature>
<dbReference type="EMBL" id="DVKS01000141">
    <property type="protein sequence ID" value="HIT42070.1"/>
    <property type="molecule type" value="Genomic_DNA"/>
</dbReference>